<keyword evidence="5" id="KW-1185">Reference proteome</keyword>
<dbReference type="CDD" id="cd03443">
    <property type="entry name" value="PaaI_thioesterase"/>
    <property type="match status" value="1"/>
</dbReference>
<dbReference type="Pfam" id="PF03061">
    <property type="entry name" value="4HBT"/>
    <property type="match status" value="1"/>
</dbReference>
<dbReference type="InterPro" id="IPR039298">
    <property type="entry name" value="ACOT13"/>
</dbReference>
<dbReference type="InterPro" id="IPR003736">
    <property type="entry name" value="PAAI_dom"/>
</dbReference>
<dbReference type="Proteomes" id="UP000245998">
    <property type="component" value="Unassembled WGS sequence"/>
</dbReference>
<dbReference type="SUPFAM" id="SSF54637">
    <property type="entry name" value="Thioesterase/thiol ester dehydrase-isomerase"/>
    <property type="match status" value="1"/>
</dbReference>
<dbReference type="RefSeq" id="WP_116555974.1">
    <property type="nucleotide sequence ID" value="NZ_QCZG01000048.1"/>
</dbReference>
<evidence type="ECO:0000256" key="1">
    <source>
        <dbReference type="ARBA" id="ARBA00008324"/>
    </source>
</evidence>
<comment type="similarity">
    <text evidence="1">Belongs to the thioesterase PaaI family.</text>
</comment>
<keyword evidence="2" id="KW-0378">Hydrolase</keyword>
<dbReference type="EMBL" id="QCZG01000048">
    <property type="protein sequence ID" value="PWA07704.1"/>
    <property type="molecule type" value="Genomic_DNA"/>
</dbReference>
<dbReference type="OrthoDB" id="337200at2"/>
<dbReference type="PANTHER" id="PTHR21660">
    <property type="entry name" value="THIOESTERASE SUPERFAMILY MEMBER-RELATED"/>
    <property type="match status" value="1"/>
</dbReference>
<dbReference type="InterPro" id="IPR006683">
    <property type="entry name" value="Thioestr_dom"/>
</dbReference>
<evidence type="ECO:0000313" key="5">
    <source>
        <dbReference type="Proteomes" id="UP000245998"/>
    </source>
</evidence>
<sequence>MYERVEEMIQGYIWKDLGVKVIEAVDGEVTLHMPVKTRQTQFHGNVHGGVLATLADMSMAAAVNTLVEEKEFTVTAEIKVNYLRPAAGDFLEAKGKVIKRGRTLSHCQAEVFDDSGKQVCFVVATFYMFKKE</sequence>
<dbReference type="Gene3D" id="3.10.129.10">
    <property type="entry name" value="Hotdog Thioesterase"/>
    <property type="match status" value="1"/>
</dbReference>
<dbReference type="GO" id="GO:0047617">
    <property type="term" value="F:fatty acyl-CoA hydrolase activity"/>
    <property type="evidence" value="ECO:0007669"/>
    <property type="project" value="InterPro"/>
</dbReference>
<dbReference type="NCBIfam" id="TIGR00369">
    <property type="entry name" value="unchar_dom_1"/>
    <property type="match status" value="1"/>
</dbReference>
<protein>
    <submittedName>
        <fullName evidence="4">PaaI family thioesterase</fullName>
    </submittedName>
</protein>
<dbReference type="AlphaFoldDB" id="A0A2U1JRX4"/>
<gene>
    <name evidence="4" type="ORF">DCC39_16340</name>
</gene>
<accession>A0A2U1JRX4</accession>
<dbReference type="PANTHER" id="PTHR21660:SF1">
    <property type="entry name" value="ACYL-COENZYME A THIOESTERASE 13"/>
    <property type="match status" value="1"/>
</dbReference>
<feature type="domain" description="Thioesterase" evidence="3">
    <location>
        <begin position="43"/>
        <end position="120"/>
    </location>
</feature>
<comment type="caution">
    <text evidence="4">The sequence shown here is derived from an EMBL/GenBank/DDBJ whole genome shotgun (WGS) entry which is preliminary data.</text>
</comment>
<name>A0A2U1JRX4_9BACI</name>
<proteinExistence type="inferred from homology"/>
<evidence type="ECO:0000259" key="3">
    <source>
        <dbReference type="Pfam" id="PF03061"/>
    </source>
</evidence>
<organism evidence="4 5">
    <name type="scientific">Pueribacillus theae</name>
    <dbReference type="NCBI Taxonomy" id="2171751"/>
    <lineage>
        <taxon>Bacteria</taxon>
        <taxon>Bacillati</taxon>
        <taxon>Bacillota</taxon>
        <taxon>Bacilli</taxon>
        <taxon>Bacillales</taxon>
        <taxon>Bacillaceae</taxon>
        <taxon>Pueribacillus</taxon>
    </lineage>
</organism>
<evidence type="ECO:0000313" key="4">
    <source>
        <dbReference type="EMBL" id="PWA07704.1"/>
    </source>
</evidence>
<reference evidence="4 5" key="1">
    <citation type="submission" date="2018-04" db="EMBL/GenBank/DDBJ databases">
        <title>Camelliibacillus theae gen. nov., sp. nov., isolated from Pu'er tea.</title>
        <authorList>
            <person name="Niu L."/>
        </authorList>
    </citation>
    <scope>NUCLEOTIDE SEQUENCE [LARGE SCALE GENOMIC DNA]</scope>
    <source>
        <strain evidence="4 5">T8</strain>
    </source>
</reference>
<evidence type="ECO:0000256" key="2">
    <source>
        <dbReference type="ARBA" id="ARBA00022801"/>
    </source>
</evidence>
<dbReference type="InterPro" id="IPR029069">
    <property type="entry name" value="HotDog_dom_sf"/>
</dbReference>